<dbReference type="AlphaFoldDB" id="A0A323UI59"/>
<comment type="caution">
    <text evidence="1">The sequence shown here is derived from an EMBL/GenBank/DDBJ whole genome shotgun (WGS) entry which is preliminary data.</text>
</comment>
<sequence>MTVSTVFVERDGSGAIKGVYANCQPGCAEELNSPENADVAAFLSRFGAAVPAAEPVSQPPRVVASAMGITVENGDVAAIRGSYNIAAALYLGVGQVMLLFFVALADDDYFVVVQGHPFSTAASETTADHFIVETKDGAGDLVDPSCLSIQVYKV</sequence>
<dbReference type="Proteomes" id="UP000248134">
    <property type="component" value="Unassembled WGS sequence"/>
</dbReference>
<proteinExistence type="predicted"/>
<dbReference type="EMBL" id="QKQS01000013">
    <property type="protein sequence ID" value="PZA12475.1"/>
    <property type="molecule type" value="Genomic_DNA"/>
</dbReference>
<name>A0A323UI59_RHOPL</name>
<reference evidence="1 2" key="1">
    <citation type="submission" date="2018-06" db="EMBL/GenBank/DDBJ databases">
        <title>Draft Whole-Genome Sequence of the purple photosynthetic bacterium Rhodospeudomonas palustris XCP.</title>
        <authorList>
            <person name="Rayyan A."/>
            <person name="Meyer T.E."/>
            <person name="Kyndt J.A."/>
        </authorList>
    </citation>
    <scope>NUCLEOTIDE SEQUENCE [LARGE SCALE GENOMIC DNA]</scope>
    <source>
        <strain evidence="1 2">XCP</strain>
    </source>
</reference>
<accession>A0A323UI59</accession>
<evidence type="ECO:0000313" key="2">
    <source>
        <dbReference type="Proteomes" id="UP000248134"/>
    </source>
</evidence>
<gene>
    <name evidence="1" type="ORF">DNX69_10905</name>
</gene>
<organism evidence="1 2">
    <name type="scientific">Rhodopseudomonas palustris</name>
    <dbReference type="NCBI Taxonomy" id="1076"/>
    <lineage>
        <taxon>Bacteria</taxon>
        <taxon>Pseudomonadati</taxon>
        <taxon>Pseudomonadota</taxon>
        <taxon>Alphaproteobacteria</taxon>
        <taxon>Hyphomicrobiales</taxon>
        <taxon>Nitrobacteraceae</taxon>
        <taxon>Rhodopseudomonas</taxon>
    </lineage>
</organism>
<protein>
    <submittedName>
        <fullName evidence="1">Uncharacterized protein</fullName>
    </submittedName>
</protein>
<evidence type="ECO:0000313" key="1">
    <source>
        <dbReference type="EMBL" id="PZA12475.1"/>
    </source>
</evidence>